<evidence type="ECO:0000256" key="4">
    <source>
        <dbReference type="ARBA" id="ARBA00022679"/>
    </source>
</evidence>
<evidence type="ECO:0000256" key="8">
    <source>
        <dbReference type="ARBA" id="ARBA00031306"/>
    </source>
</evidence>
<keyword evidence="6 10" id="KW-0274">FAD</keyword>
<dbReference type="GO" id="GO:0016740">
    <property type="term" value="F:transferase activity"/>
    <property type="evidence" value="ECO:0007669"/>
    <property type="project" value="UniProtKB-UniRule"/>
</dbReference>
<evidence type="ECO:0000256" key="2">
    <source>
        <dbReference type="ARBA" id="ARBA00016337"/>
    </source>
</evidence>
<dbReference type="GO" id="GO:0046872">
    <property type="term" value="F:metal ion binding"/>
    <property type="evidence" value="ECO:0007669"/>
    <property type="project" value="UniProtKB-UniRule"/>
</dbReference>
<evidence type="ECO:0000256" key="6">
    <source>
        <dbReference type="ARBA" id="ARBA00022827"/>
    </source>
</evidence>
<accession>A0A7X1Z8D7</accession>
<dbReference type="Pfam" id="PF02424">
    <property type="entry name" value="ApbE"/>
    <property type="match status" value="1"/>
</dbReference>
<keyword evidence="7 10" id="KW-0460">Magnesium</keyword>
<evidence type="ECO:0000256" key="3">
    <source>
        <dbReference type="ARBA" id="ARBA00022630"/>
    </source>
</evidence>
<dbReference type="AlphaFoldDB" id="A0A7X1Z8D7"/>
<evidence type="ECO:0000256" key="11">
    <source>
        <dbReference type="PIRSR" id="PIRSR006268-2"/>
    </source>
</evidence>
<organism evidence="12 13">
    <name type="scientific">Lactococcus hircilactis</name>
    <dbReference type="NCBI Taxonomy" id="1494462"/>
    <lineage>
        <taxon>Bacteria</taxon>
        <taxon>Bacillati</taxon>
        <taxon>Bacillota</taxon>
        <taxon>Bacilli</taxon>
        <taxon>Lactobacillales</taxon>
        <taxon>Streptococcaceae</taxon>
        <taxon>Lactococcus</taxon>
    </lineage>
</organism>
<dbReference type="PIRSF" id="PIRSF006268">
    <property type="entry name" value="ApbE"/>
    <property type="match status" value="1"/>
</dbReference>
<gene>
    <name evidence="12" type="ORF">GHI93_01590</name>
</gene>
<feature type="binding site" evidence="11">
    <location>
        <position position="274"/>
    </location>
    <ligand>
        <name>Mg(2+)</name>
        <dbReference type="ChEBI" id="CHEBI:18420"/>
    </ligand>
</feature>
<protein>
    <recommendedName>
        <fullName evidence="2 10">FAD:protein FMN transferase</fullName>
        <ecNumber evidence="1 10">2.7.1.180</ecNumber>
    </recommendedName>
    <alternativeName>
        <fullName evidence="8 10">Flavin transferase</fullName>
    </alternativeName>
</protein>
<evidence type="ECO:0000256" key="5">
    <source>
        <dbReference type="ARBA" id="ARBA00022723"/>
    </source>
</evidence>
<dbReference type="InterPro" id="IPR003374">
    <property type="entry name" value="ApbE-like_sf"/>
</dbReference>
<keyword evidence="13" id="KW-1185">Reference proteome</keyword>
<dbReference type="OrthoDB" id="9778595at2"/>
<evidence type="ECO:0000256" key="1">
    <source>
        <dbReference type="ARBA" id="ARBA00011955"/>
    </source>
</evidence>
<dbReference type="EC" id="2.7.1.180" evidence="1 10"/>
<evidence type="ECO:0000256" key="7">
    <source>
        <dbReference type="ARBA" id="ARBA00022842"/>
    </source>
</evidence>
<feature type="binding site" evidence="11">
    <location>
        <position position="154"/>
    </location>
    <ligand>
        <name>Mg(2+)</name>
        <dbReference type="ChEBI" id="CHEBI:18420"/>
    </ligand>
</feature>
<dbReference type="InterPro" id="IPR024932">
    <property type="entry name" value="ApbE"/>
</dbReference>
<comment type="cofactor">
    <cofactor evidence="11">
        <name>Mg(2+)</name>
        <dbReference type="ChEBI" id="CHEBI:18420"/>
    </cofactor>
    <cofactor evidence="11">
        <name>Mn(2+)</name>
        <dbReference type="ChEBI" id="CHEBI:29035"/>
    </cofactor>
    <text evidence="11">Magnesium. Can also use manganese.</text>
</comment>
<comment type="similarity">
    <text evidence="10">Belongs to the ApbE family.</text>
</comment>
<comment type="catalytic activity">
    <reaction evidence="9 10">
        <text>L-threonyl-[protein] + FAD = FMN-L-threonyl-[protein] + AMP + H(+)</text>
        <dbReference type="Rhea" id="RHEA:36847"/>
        <dbReference type="Rhea" id="RHEA-COMP:11060"/>
        <dbReference type="Rhea" id="RHEA-COMP:11061"/>
        <dbReference type="ChEBI" id="CHEBI:15378"/>
        <dbReference type="ChEBI" id="CHEBI:30013"/>
        <dbReference type="ChEBI" id="CHEBI:57692"/>
        <dbReference type="ChEBI" id="CHEBI:74257"/>
        <dbReference type="ChEBI" id="CHEBI:456215"/>
        <dbReference type="EC" id="2.7.1.180"/>
    </reaction>
</comment>
<evidence type="ECO:0000256" key="10">
    <source>
        <dbReference type="PIRNR" id="PIRNR006268"/>
    </source>
</evidence>
<dbReference type="SUPFAM" id="SSF143631">
    <property type="entry name" value="ApbE-like"/>
    <property type="match status" value="1"/>
</dbReference>
<proteinExistence type="inferred from homology"/>
<dbReference type="PANTHER" id="PTHR30040:SF2">
    <property type="entry name" value="FAD:PROTEIN FMN TRANSFERASE"/>
    <property type="match status" value="1"/>
</dbReference>
<comment type="caution">
    <text evidence="12">The sequence shown here is derived from an EMBL/GenBank/DDBJ whole genome shotgun (WGS) entry which is preliminary data.</text>
</comment>
<dbReference type="Gene3D" id="3.10.520.10">
    <property type="entry name" value="ApbE-like domains"/>
    <property type="match status" value="1"/>
</dbReference>
<evidence type="ECO:0000256" key="9">
    <source>
        <dbReference type="ARBA" id="ARBA00048540"/>
    </source>
</evidence>
<dbReference type="RefSeq" id="WP_153494973.1">
    <property type="nucleotide sequence ID" value="NZ_CAXYUY010000030.1"/>
</dbReference>
<name>A0A7X1Z8D7_9LACT</name>
<dbReference type="Proteomes" id="UP000439550">
    <property type="component" value="Unassembled WGS sequence"/>
</dbReference>
<evidence type="ECO:0000313" key="12">
    <source>
        <dbReference type="EMBL" id="MQW38642.1"/>
    </source>
</evidence>
<dbReference type="EMBL" id="WITJ01000002">
    <property type="protein sequence ID" value="MQW38642.1"/>
    <property type="molecule type" value="Genomic_DNA"/>
</dbReference>
<reference evidence="12 13" key="1">
    <citation type="submission" date="2019-10" db="EMBL/GenBank/DDBJ databases">
        <authorList>
            <person name="Dong K."/>
        </authorList>
    </citation>
    <scope>NUCLEOTIDE SEQUENCE [LARGE SCALE GENOMIC DNA]</scope>
    <source>
        <strain evidence="12 13">DSM 28960</strain>
    </source>
</reference>
<sequence length="322" mass="35943">MQEIENGIGYQVSKTYRAMGTRIDLTLFGVKETRFLDEAYQLILDYEALFTVNRADSELMKINQMAGIKPVQVPLVVYRLCQRALAESMKADGFNALIGPVVKLWHIGFSDAKRPVSTDIAKKRALIDPQDVVINDRNLSVFLKKKGMELDLGAIAKGFIADKIQLFWQAKGLESGIINLGGNLLLMGNAPIHADGLWRVGIRNPLQKTTQSILQVLTPAQSFVTSGISERFLDVEGKRYHHILDSRTGYPHENDIASVTVLTPRSVDGEVESTRLFFADGNGNHTQNPAIIVRKDFTIELLHLDEKRVHLSDARFSLLKSS</sequence>
<keyword evidence="3 10" id="KW-0285">Flavoprotein</keyword>
<dbReference type="PANTHER" id="PTHR30040">
    <property type="entry name" value="THIAMINE BIOSYNTHESIS LIPOPROTEIN APBE"/>
    <property type="match status" value="1"/>
</dbReference>
<keyword evidence="4 10" id="KW-0808">Transferase</keyword>
<keyword evidence="5 10" id="KW-0479">Metal-binding</keyword>
<evidence type="ECO:0000313" key="13">
    <source>
        <dbReference type="Proteomes" id="UP000439550"/>
    </source>
</evidence>